<protein>
    <submittedName>
        <fullName evidence="1">Uncharacterized protein</fullName>
    </submittedName>
</protein>
<dbReference type="Proteomes" id="UP000515819">
    <property type="component" value="Chromosome"/>
</dbReference>
<sequence length="300" mass="32336">MSKCCGCNKKVLSNAVANNTDSCTCSLTDNCTDVCVTPQCGDPKLLTVLVPVIYDEIGINVCRTIPLATLLADYPTAAYIRAEVTNITFATGAAPSVTIKPIAGRPNCYELTLTNLTVDFVIYVYDCCKRLLATLPVTGVVYLPSATTDPEYDEDTNPTSVTMQLFAPYGVTYTDTTVATPNLNFIGFLSTNGTVSQGLNLMAMSKVLNFDIANAEMTVGLTLIVKSIYYNQYRIPHNGKALVSKGTLASPEESVCMSFVSGSLLDRNIKPLELCNPLDQKRNCESCTDPDDCTCLTPSD</sequence>
<gene>
    <name evidence="1" type="ORF">H9Q76_10540</name>
</gene>
<dbReference type="EMBL" id="CP060632">
    <property type="protein sequence ID" value="QNL99163.1"/>
    <property type="molecule type" value="Genomic_DNA"/>
</dbReference>
<dbReference type="AlphaFoldDB" id="A0A7G9FKT2"/>
<dbReference type="KEGG" id="wcp:H9Q76_10540"/>
<organism evidence="1 2">
    <name type="scientific">Wujia chipingensis</name>
    <dbReference type="NCBI Taxonomy" id="2763670"/>
    <lineage>
        <taxon>Bacteria</taxon>
        <taxon>Bacillati</taxon>
        <taxon>Bacillota</taxon>
        <taxon>Clostridia</taxon>
        <taxon>Lachnospirales</taxon>
        <taxon>Lachnospiraceae</taxon>
        <taxon>Wujia</taxon>
    </lineage>
</organism>
<name>A0A7G9FKT2_9FIRM</name>
<evidence type="ECO:0000313" key="2">
    <source>
        <dbReference type="Proteomes" id="UP000515819"/>
    </source>
</evidence>
<evidence type="ECO:0000313" key="1">
    <source>
        <dbReference type="EMBL" id="QNL99163.1"/>
    </source>
</evidence>
<proteinExistence type="predicted"/>
<dbReference type="RefSeq" id="WP_249321069.1">
    <property type="nucleotide sequence ID" value="NZ_CP060632.1"/>
</dbReference>
<reference evidence="1 2" key="1">
    <citation type="submission" date="2020-08" db="EMBL/GenBank/DDBJ databases">
        <authorList>
            <person name="Liu C."/>
            <person name="Sun Q."/>
        </authorList>
    </citation>
    <scope>NUCLEOTIDE SEQUENCE [LARGE SCALE GENOMIC DNA]</scope>
    <source>
        <strain evidence="1 2">NSJ-4</strain>
    </source>
</reference>
<keyword evidence="2" id="KW-1185">Reference proteome</keyword>
<accession>A0A7G9FKT2</accession>